<organism evidence="11 12">
    <name type="scientific">Rhizobium lusitanum</name>
    <dbReference type="NCBI Taxonomy" id="293958"/>
    <lineage>
        <taxon>Bacteria</taxon>
        <taxon>Pseudomonadati</taxon>
        <taxon>Pseudomonadota</taxon>
        <taxon>Alphaproteobacteria</taxon>
        <taxon>Hyphomicrobiales</taxon>
        <taxon>Rhizobiaceae</taxon>
        <taxon>Rhizobium/Agrobacterium group</taxon>
        <taxon>Rhizobium</taxon>
    </lineage>
</organism>
<protein>
    <submittedName>
        <fullName evidence="11">ABC transporter permease subunit</fullName>
    </submittedName>
</protein>
<dbReference type="GO" id="GO:0015031">
    <property type="term" value="P:protein transport"/>
    <property type="evidence" value="ECO:0007669"/>
    <property type="project" value="UniProtKB-KW"/>
</dbReference>
<dbReference type="GO" id="GO:0055085">
    <property type="term" value="P:transmembrane transport"/>
    <property type="evidence" value="ECO:0007669"/>
    <property type="project" value="InterPro"/>
</dbReference>
<keyword evidence="5" id="KW-0571">Peptide transport</keyword>
<dbReference type="CDD" id="cd06261">
    <property type="entry name" value="TM_PBP2"/>
    <property type="match status" value="1"/>
</dbReference>
<evidence type="ECO:0000256" key="2">
    <source>
        <dbReference type="ARBA" id="ARBA00022448"/>
    </source>
</evidence>
<dbReference type="Gene3D" id="1.10.3720.10">
    <property type="entry name" value="MetI-like"/>
    <property type="match status" value="1"/>
</dbReference>
<feature type="transmembrane region" description="Helical" evidence="9">
    <location>
        <begin position="218"/>
        <end position="236"/>
    </location>
</feature>
<dbReference type="GO" id="GO:0005886">
    <property type="term" value="C:plasma membrane"/>
    <property type="evidence" value="ECO:0007669"/>
    <property type="project" value="UniProtKB-SubCell"/>
</dbReference>
<evidence type="ECO:0000256" key="7">
    <source>
        <dbReference type="ARBA" id="ARBA00022989"/>
    </source>
</evidence>
<sequence length="293" mass="31328">MDKVGPSASPVIEACQVVIAEVRSWPMTLKIGSVLFLILVIAAIAAPVVAPYDPDLQDFDAIMVPPNFQHLFGTDNIGRDIFSRVLFGARIDLLSGLIMTYVPMAYGVLIGAYAGYRGGFFDSMIAMIINIVIAFPFLVVIIIVIAVAGPGLQNIYIAVFLGSWTMYARLARAEMLVERNKDYVQAAKVLGFPTSRVLLLHALPNTIGSAVAFSMSDFVLNILMLAGLSFIGFGAQPPMPEWGAMIAEGKEFILDAWWICAMPGLVVVYAGAALSLIGDGLATRLGVSGGGHK</sequence>
<dbReference type="InterPro" id="IPR025966">
    <property type="entry name" value="OppC_N"/>
</dbReference>
<dbReference type="GO" id="GO:0015833">
    <property type="term" value="P:peptide transport"/>
    <property type="evidence" value="ECO:0007669"/>
    <property type="project" value="UniProtKB-KW"/>
</dbReference>
<keyword evidence="2 9" id="KW-0813">Transport</keyword>
<name>A0A6L9UC13_9HYPH</name>
<feature type="transmembrane region" description="Helical" evidence="9">
    <location>
        <begin position="256"/>
        <end position="277"/>
    </location>
</feature>
<feature type="transmembrane region" description="Helical" evidence="9">
    <location>
        <begin position="31"/>
        <end position="50"/>
    </location>
</feature>
<comment type="caution">
    <text evidence="11">The sequence shown here is derived from an EMBL/GenBank/DDBJ whole genome shotgun (WGS) entry which is preliminary data.</text>
</comment>
<reference evidence="11 12" key="1">
    <citation type="submission" date="2019-12" db="EMBL/GenBank/DDBJ databases">
        <title>Rhizobium genotypes associated with high levels of biological nitrogen fixation by grain legumes in a temperate-maritime cropping system.</title>
        <authorList>
            <person name="Maluk M."/>
            <person name="Francesc Ferrando Molina F."/>
            <person name="Lopez Del Egido L."/>
            <person name="Lafos M."/>
            <person name="Langarica-Fuentes A."/>
            <person name="Gebre Yohannes G."/>
            <person name="Young M.W."/>
            <person name="Martin P."/>
            <person name="Gantlett R."/>
            <person name="Kenicer G."/>
            <person name="Hawes C."/>
            <person name="Begg G.S."/>
            <person name="Quilliam R.S."/>
            <person name="Squire G.R."/>
            <person name="Poole P.S."/>
            <person name="Young P.W."/>
            <person name="Iannetta P.M."/>
            <person name="James E.K."/>
        </authorList>
    </citation>
    <scope>NUCLEOTIDE SEQUENCE [LARGE SCALE GENOMIC DNA]</scope>
    <source>
        <strain evidence="11 12">JHI1118</strain>
    </source>
</reference>
<dbReference type="PROSITE" id="PS50928">
    <property type="entry name" value="ABC_TM1"/>
    <property type="match status" value="1"/>
</dbReference>
<dbReference type="InterPro" id="IPR000515">
    <property type="entry name" value="MetI-like"/>
</dbReference>
<dbReference type="PANTHER" id="PTHR43386:SF1">
    <property type="entry name" value="D,D-DIPEPTIDE TRANSPORT SYSTEM PERMEASE PROTEIN DDPC-RELATED"/>
    <property type="match status" value="1"/>
</dbReference>
<evidence type="ECO:0000256" key="6">
    <source>
        <dbReference type="ARBA" id="ARBA00022927"/>
    </source>
</evidence>
<proteinExistence type="inferred from homology"/>
<dbReference type="RefSeq" id="WP_163988532.1">
    <property type="nucleotide sequence ID" value="NZ_WUEY01000009.1"/>
</dbReference>
<feature type="transmembrane region" description="Helical" evidence="9">
    <location>
        <begin position="155"/>
        <end position="171"/>
    </location>
</feature>
<feature type="transmembrane region" description="Helical" evidence="9">
    <location>
        <begin position="93"/>
        <end position="116"/>
    </location>
</feature>
<evidence type="ECO:0000313" key="12">
    <source>
        <dbReference type="Proteomes" id="UP000483035"/>
    </source>
</evidence>
<evidence type="ECO:0000313" key="11">
    <source>
        <dbReference type="EMBL" id="NEI71816.1"/>
    </source>
</evidence>
<dbReference type="EMBL" id="WUEY01000009">
    <property type="protein sequence ID" value="NEI71816.1"/>
    <property type="molecule type" value="Genomic_DNA"/>
</dbReference>
<evidence type="ECO:0000256" key="4">
    <source>
        <dbReference type="ARBA" id="ARBA00022692"/>
    </source>
</evidence>
<evidence type="ECO:0000256" key="9">
    <source>
        <dbReference type="RuleBase" id="RU363032"/>
    </source>
</evidence>
<keyword evidence="6" id="KW-0653">Protein transport</keyword>
<dbReference type="PANTHER" id="PTHR43386">
    <property type="entry name" value="OLIGOPEPTIDE TRANSPORT SYSTEM PERMEASE PROTEIN APPC"/>
    <property type="match status" value="1"/>
</dbReference>
<gene>
    <name evidence="11" type="ORF">GR212_19715</name>
</gene>
<dbReference type="InterPro" id="IPR050366">
    <property type="entry name" value="BP-dependent_transpt_permease"/>
</dbReference>
<keyword evidence="8 9" id="KW-0472">Membrane</keyword>
<dbReference type="Proteomes" id="UP000483035">
    <property type="component" value="Unassembled WGS sequence"/>
</dbReference>
<comment type="similarity">
    <text evidence="9">Belongs to the binding-protein-dependent transport system permease family.</text>
</comment>
<evidence type="ECO:0000259" key="10">
    <source>
        <dbReference type="PROSITE" id="PS50928"/>
    </source>
</evidence>
<accession>A0A6L9UC13</accession>
<dbReference type="AlphaFoldDB" id="A0A6L9UC13"/>
<evidence type="ECO:0000256" key="1">
    <source>
        <dbReference type="ARBA" id="ARBA00004651"/>
    </source>
</evidence>
<dbReference type="Pfam" id="PF00528">
    <property type="entry name" value="BPD_transp_1"/>
    <property type="match status" value="1"/>
</dbReference>
<dbReference type="Pfam" id="PF12911">
    <property type="entry name" value="OppC_N"/>
    <property type="match status" value="1"/>
</dbReference>
<evidence type="ECO:0000256" key="3">
    <source>
        <dbReference type="ARBA" id="ARBA00022475"/>
    </source>
</evidence>
<comment type="subcellular location">
    <subcellularLocation>
        <location evidence="1 9">Cell membrane</location>
        <topology evidence="1 9">Multi-pass membrane protein</topology>
    </subcellularLocation>
</comment>
<evidence type="ECO:0000256" key="8">
    <source>
        <dbReference type="ARBA" id="ARBA00023136"/>
    </source>
</evidence>
<keyword evidence="4 9" id="KW-0812">Transmembrane</keyword>
<keyword evidence="3" id="KW-1003">Cell membrane</keyword>
<feature type="transmembrane region" description="Helical" evidence="9">
    <location>
        <begin position="128"/>
        <end position="149"/>
    </location>
</feature>
<evidence type="ECO:0000256" key="5">
    <source>
        <dbReference type="ARBA" id="ARBA00022856"/>
    </source>
</evidence>
<dbReference type="InterPro" id="IPR035906">
    <property type="entry name" value="MetI-like_sf"/>
</dbReference>
<dbReference type="SUPFAM" id="SSF161098">
    <property type="entry name" value="MetI-like"/>
    <property type="match status" value="1"/>
</dbReference>
<feature type="domain" description="ABC transmembrane type-1" evidence="10">
    <location>
        <begin position="93"/>
        <end position="278"/>
    </location>
</feature>
<keyword evidence="7 9" id="KW-1133">Transmembrane helix</keyword>